<comment type="caution">
    <text evidence="2">The sequence shown here is derived from an EMBL/GenBank/DDBJ whole genome shotgun (WGS) entry which is preliminary data.</text>
</comment>
<name>A0ABY2BQ71_9ACTN</name>
<feature type="region of interest" description="Disordered" evidence="1">
    <location>
        <begin position="27"/>
        <end position="49"/>
    </location>
</feature>
<evidence type="ECO:0000313" key="2">
    <source>
        <dbReference type="EMBL" id="TCO27760.1"/>
    </source>
</evidence>
<reference evidence="2 3" key="1">
    <citation type="journal article" date="2015" name="Stand. Genomic Sci.">
        <title>Genomic Encyclopedia of Bacterial and Archaeal Type Strains, Phase III: the genomes of soil and plant-associated and newly described type strains.</title>
        <authorList>
            <person name="Whitman W.B."/>
            <person name="Woyke T."/>
            <person name="Klenk H.P."/>
            <person name="Zhou Y."/>
            <person name="Lilburn T.G."/>
            <person name="Beck B.J."/>
            <person name="De Vos P."/>
            <person name="Vandamme P."/>
            <person name="Eisen J.A."/>
            <person name="Garrity G."/>
            <person name="Hugenholtz P."/>
            <person name="Kyrpides N.C."/>
        </authorList>
    </citation>
    <scope>NUCLEOTIDE SEQUENCE [LARGE SCALE GENOMIC DNA]</scope>
    <source>
        <strain evidence="2 3">VKM Ac-2538</strain>
    </source>
</reference>
<dbReference type="EMBL" id="SLWM01000003">
    <property type="protein sequence ID" value="TCO27760.1"/>
    <property type="molecule type" value="Genomic_DNA"/>
</dbReference>
<protein>
    <submittedName>
        <fullName evidence="2">Uncharacterized protein</fullName>
    </submittedName>
</protein>
<keyword evidence="3" id="KW-1185">Reference proteome</keyword>
<accession>A0ABY2BQ71</accession>
<evidence type="ECO:0000313" key="3">
    <source>
        <dbReference type="Proteomes" id="UP000295818"/>
    </source>
</evidence>
<sequence>MGSEASPSGGLATVGGFVGRGSDTVLLESAGSATEGQPEGAGSSSSPVATAAIGVRTNAPAAAIAAVHRADRARRTRSAFEVFIAGYFLSRAYRTEAWTTMAWLPTMPHGLAVGAASVPARPPGTIVAGLPSRVP</sequence>
<gene>
    <name evidence="2" type="ORF">EV644_103463</name>
</gene>
<organism evidence="2 3">
    <name type="scientific">Kribbella orskensis</name>
    <dbReference type="NCBI Taxonomy" id="2512216"/>
    <lineage>
        <taxon>Bacteria</taxon>
        <taxon>Bacillati</taxon>
        <taxon>Actinomycetota</taxon>
        <taxon>Actinomycetes</taxon>
        <taxon>Propionibacteriales</taxon>
        <taxon>Kribbellaceae</taxon>
        <taxon>Kribbella</taxon>
    </lineage>
</organism>
<proteinExistence type="predicted"/>
<evidence type="ECO:0000256" key="1">
    <source>
        <dbReference type="SAM" id="MobiDB-lite"/>
    </source>
</evidence>
<dbReference type="Proteomes" id="UP000295818">
    <property type="component" value="Unassembled WGS sequence"/>
</dbReference>